<dbReference type="RefSeq" id="WP_200487122.1">
    <property type="nucleotide sequence ID" value="NZ_JAEPIV010000029.1"/>
</dbReference>
<proteinExistence type="predicted"/>
<organism evidence="1 2">
    <name type="scientific">Azospirillum aestuarii</name>
    <dbReference type="NCBI Taxonomy" id="2802052"/>
    <lineage>
        <taxon>Bacteria</taxon>
        <taxon>Pseudomonadati</taxon>
        <taxon>Pseudomonadota</taxon>
        <taxon>Alphaproteobacteria</taxon>
        <taxon>Rhodospirillales</taxon>
        <taxon>Azospirillaceae</taxon>
        <taxon>Azospirillum</taxon>
    </lineage>
</organism>
<name>A0ABS1I6Q2_9PROT</name>
<dbReference type="EMBL" id="JAEPIV010000029">
    <property type="protein sequence ID" value="MBK4722739.1"/>
    <property type="molecule type" value="Genomic_DNA"/>
</dbReference>
<evidence type="ECO:0000313" key="2">
    <source>
        <dbReference type="Proteomes" id="UP000654452"/>
    </source>
</evidence>
<reference evidence="1 2" key="1">
    <citation type="submission" date="2021-01" db="EMBL/GenBank/DDBJ databases">
        <title>Azospirillum sp. YIM DDC1 draft genome.</title>
        <authorList>
            <person name="Wang Y.-X."/>
        </authorList>
    </citation>
    <scope>NUCLEOTIDE SEQUENCE [LARGE SCALE GENOMIC DNA]</scope>
    <source>
        <strain evidence="1 2">YIM DDC1</strain>
    </source>
</reference>
<sequence>MNSNTVQPSTVAASSHGLFLIPGSTTYTARKLATMGAVAAAITSERPAWDLLGGLPDTATAAHPEPGPASYAHQAQQRGKPVVFMALRNSADVAAAYAMAEVTTVVARLHCMPSEDGVRRRIGDLWPDDAERFDAVFRGIVADPAEQAIRIRLHPVLHFNGFTAEATLWRSGQDDMVRVTLCNGGSVPVASYRFALAAPEGRRFNRSYVAATGSEPYDWSDLGDSAGGSVWNIEISSLSPGARVALDFALLRTAAEAL</sequence>
<keyword evidence="2" id="KW-1185">Reference proteome</keyword>
<evidence type="ECO:0000313" key="1">
    <source>
        <dbReference type="EMBL" id="MBK4722739.1"/>
    </source>
</evidence>
<accession>A0ABS1I6Q2</accession>
<gene>
    <name evidence="1" type="ORF">JJL56_28180</name>
</gene>
<dbReference type="Proteomes" id="UP000654452">
    <property type="component" value="Unassembled WGS sequence"/>
</dbReference>
<comment type="caution">
    <text evidence="1">The sequence shown here is derived from an EMBL/GenBank/DDBJ whole genome shotgun (WGS) entry which is preliminary data.</text>
</comment>
<protein>
    <submittedName>
        <fullName evidence="1">Uncharacterized protein</fullName>
    </submittedName>
</protein>